<keyword evidence="2" id="KW-1185">Reference proteome</keyword>
<name>A0A7N0TKP2_KALFE</name>
<accession>A0A7N0TKP2</accession>
<dbReference type="EnsemblPlants" id="Kaladp0039s0460.1.v1.1">
    <property type="protein sequence ID" value="Kaladp0039s0460.1.v1.1.CDS.1"/>
    <property type="gene ID" value="Kaladp0039s0460.v1.1"/>
</dbReference>
<evidence type="ECO:0000313" key="1">
    <source>
        <dbReference type="EnsemblPlants" id="Kaladp0039s0460.1.v1.1.CDS.1"/>
    </source>
</evidence>
<evidence type="ECO:0000313" key="2">
    <source>
        <dbReference type="Proteomes" id="UP000594263"/>
    </source>
</evidence>
<organism evidence="1 2">
    <name type="scientific">Kalanchoe fedtschenkoi</name>
    <name type="common">Lavender scallops</name>
    <name type="synonym">South American air plant</name>
    <dbReference type="NCBI Taxonomy" id="63787"/>
    <lineage>
        <taxon>Eukaryota</taxon>
        <taxon>Viridiplantae</taxon>
        <taxon>Streptophyta</taxon>
        <taxon>Embryophyta</taxon>
        <taxon>Tracheophyta</taxon>
        <taxon>Spermatophyta</taxon>
        <taxon>Magnoliopsida</taxon>
        <taxon>eudicotyledons</taxon>
        <taxon>Gunneridae</taxon>
        <taxon>Pentapetalae</taxon>
        <taxon>Saxifragales</taxon>
        <taxon>Crassulaceae</taxon>
        <taxon>Kalanchoe</taxon>
    </lineage>
</organism>
<dbReference type="Gramene" id="Kaladp0039s0460.1.v1.1">
    <property type="protein sequence ID" value="Kaladp0039s0460.1.v1.1.CDS.1"/>
    <property type="gene ID" value="Kaladp0039s0460.v1.1"/>
</dbReference>
<reference evidence="1" key="1">
    <citation type="submission" date="2021-01" db="UniProtKB">
        <authorList>
            <consortium name="EnsemblPlants"/>
        </authorList>
    </citation>
    <scope>IDENTIFICATION</scope>
</reference>
<protein>
    <submittedName>
        <fullName evidence="1">Uncharacterized protein</fullName>
    </submittedName>
</protein>
<dbReference type="Proteomes" id="UP000594263">
    <property type="component" value="Unplaced"/>
</dbReference>
<sequence>MCFFIFKCSAICISRRQSFIHNLWVEEFAFKSSDGDSIQRLGFEENFCTNACVVHPTHRCCNDIYVYRTTNYAFYITSCFDIP</sequence>
<dbReference type="AlphaFoldDB" id="A0A7N0TKP2"/>
<proteinExistence type="predicted"/>